<feature type="non-terminal residue" evidence="1">
    <location>
        <position position="1"/>
    </location>
</feature>
<accession>A0A392VGR7</accession>
<protein>
    <submittedName>
        <fullName evidence="1">Uncharacterized protein</fullName>
    </submittedName>
</protein>
<organism evidence="1 2">
    <name type="scientific">Trifolium medium</name>
    <dbReference type="NCBI Taxonomy" id="97028"/>
    <lineage>
        <taxon>Eukaryota</taxon>
        <taxon>Viridiplantae</taxon>
        <taxon>Streptophyta</taxon>
        <taxon>Embryophyta</taxon>
        <taxon>Tracheophyta</taxon>
        <taxon>Spermatophyta</taxon>
        <taxon>Magnoliopsida</taxon>
        <taxon>eudicotyledons</taxon>
        <taxon>Gunneridae</taxon>
        <taxon>Pentapetalae</taxon>
        <taxon>rosids</taxon>
        <taxon>fabids</taxon>
        <taxon>Fabales</taxon>
        <taxon>Fabaceae</taxon>
        <taxon>Papilionoideae</taxon>
        <taxon>50 kb inversion clade</taxon>
        <taxon>NPAAA clade</taxon>
        <taxon>Hologalegina</taxon>
        <taxon>IRL clade</taxon>
        <taxon>Trifolieae</taxon>
        <taxon>Trifolium</taxon>
    </lineage>
</organism>
<keyword evidence="2" id="KW-1185">Reference proteome</keyword>
<dbReference type="Proteomes" id="UP000265520">
    <property type="component" value="Unassembled WGS sequence"/>
</dbReference>
<sequence length="50" mass="5698">DTPPDHLYQEDFRYKEQAKPFVESSALIPLLGHYGATKGSSTLDLEQLYK</sequence>
<evidence type="ECO:0000313" key="2">
    <source>
        <dbReference type="Proteomes" id="UP000265520"/>
    </source>
</evidence>
<name>A0A392VGR7_9FABA</name>
<evidence type="ECO:0000313" key="1">
    <source>
        <dbReference type="EMBL" id="MCI86151.1"/>
    </source>
</evidence>
<reference evidence="1 2" key="1">
    <citation type="journal article" date="2018" name="Front. Plant Sci.">
        <title>Red Clover (Trifolium pratense) and Zigzag Clover (T. medium) - A Picture of Genomic Similarities and Differences.</title>
        <authorList>
            <person name="Dluhosova J."/>
            <person name="Istvanek J."/>
            <person name="Nedelnik J."/>
            <person name="Repkova J."/>
        </authorList>
    </citation>
    <scope>NUCLEOTIDE SEQUENCE [LARGE SCALE GENOMIC DNA]</scope>
    <source>
        <strain evidence="2">cv. 10/8</strain>
        <tissue evidence="1">Leaf</tissue>
    </source>
</reference>
<dbReference type="AlphaFoldDB" id="A0A392VGR7"/>
<dbReference type="EMBL" id="LXQA011132928">
    <property type="protein sequence ID" value="MCI86151.1"/>
    <property type="molecule type" value="Genomic_DNA"/>
</dbReference>
<proteinExistence type="predicted"/>
<comment type="caution">
    <text evidence="1">The sequence shown here is derived from an EMBL/GenBank/DDBJ whole genome shotgun (WGS) entry which is preliminary data.</text>
</comment>